<dbReference type="EMBL" id="CAAALY010032055">
    <property type="protein sequence ID" value="VEL17310.1"/>
    <property type="molecule type" value="Genomic_DNA"/>
</dbReference>
<dbReference type="Proteomes" id="UP000784294">
    <property type="component" value="Unassembled WGS sequence"/>
</dbReference>
<reference evidence="1" key="1">
    <citation type="submission" date="2018-11" db="EMBL/GenBank/DDBJ databases">
        <authorList>
            <consortium name="Pathogen Informatics"/>
        </authorList>
    </citation>
    <scope>NUCLEOTIDE SEQUENCE</scope>
</reference>
<accession>A0A3S5FD87</accession>
<comment type="caution">
    <text evidence="1">The sequence shown here is derived from an EMBL/GenBank/DDBJ whole genome shotgun (WGS) entry which is preliminary data.</text>
</comment>
<dbReference type="Gene3D" id="1.20.58.60">
    <property type="match status" value="1"/>
</dbReference>
<dbReference type="AlphaFoldDB" id="A0A3S5FD87"/>
<organism evidence="1 2">
    <name type="scientific">Protopolystoma xenopodis</name>
    <dbReference type="NCBI Taxonomy" id="117903"/>
    <lineage>
        <taxon>Eukaryota</taxon>
        <taxon>Metazoa</taxon>
        <taxon>Spiralia</taxon>
        <taxon>Lophotrochozoa</taxon>
        <taxon>Platyhelminthes</taxon>
        <taxon>Monogenea</taxon>
        <taxon>Polyopisthocotylea</taxon>
        <taxon>Polystomatidea</taxon>
        <taxon>Polystomatidae</taxon>
        <taxon>Protopolystoma</taxon>
    </lineage>
</organism>
<dbReference type="SUPFAM" id="SSF46966">
    <property type="entry name" value="Spectrin repeat"/>
    <property type="match status" value="1"/>
</dbReference>
<protein>
    <submittedName>
        <fullName evidence="1">Uncharacterized protein</fullName>
    </submittedName>
</protein>
<gene>
    <name evidence="1" type="ORF">PXEA_LOCUS10750</name>
</gene>
<evidence type="ECO:0000313" key="2">
    <source>
        <dbReference type="Proteomes" id="UP000784294"/>
    </source>
</evidence>
<keyword evidence="2" id="KW-1185">Reference proteome</keyword>
<name>A0A3S5FD87_9PLAT</name>
<evidence type="ECO:0000313" key="1">
    <source>
        <dbReference type="EMBL" id="VEL17310.1"/>
    </source>
</evidence>
<proteinExistence type="predicted"/>
<sequence>MWQRILLKQGGSINTSSTLVLINTIERRFLRPDEGLEYAESTSGRQEDVAAMRQFGVRISPLRDSIRELRSLWSCLTLGLNALSECLERHELVHRLVFDASQLEAWLSEQELHLLTIEIPKELALLQTRLRKLFVS</sequence>